<evidence type="ECO:0000256" key="7">
    <source>
        <dbReference type="ARBA" id="ARBA00038093"/>
    </source>
</evidence>
<evidence type="ECO:0000256" key="2">
    <source>
        <dbReference type="ARBA" id="ARBA00022649"/>
    </source>
</evidence>
<comment type="cofactor">
    <cofactor evidence="1 8">
        <name>Mg(2+)</name>
        <dbReference type="ChEBI" id="CHEBI:18420"/>
    </cofactor>
</comment>
<keyword evidence="5 8" id="KW-0378">Hydrolase</keyword>
<keyword evidence="3 8" id="KW-0540">Nuclease</keyword>
<dbReference type="PANTHER" id="PTHR33653">
    <property type="entry name" value="RIBONUCLEASE VAPC2"/>
    <property type="match status" value="1"/>
</dbReference>
<comment type="similarity">
    <text evidence="7 8">Belongs to the PINc/VapC protein family.</text>
</comment>
<sequence>MDISRICLDTTALIGYLKGREPIALSVEKAVKECSCFVTAVTVYELLFGVARAKKEIGEDALLGIMTVLPFHNAAARRSADLHVELIHSNKDIGIKDVLIAAICLENNLPILTTNDQHFCRVRGLKVLTPANFITL</sequence>
<feature type="domain" description="PIN" evidence="9">
    <location>
        <begin position="6"/>
        <end position="124"/>
    </location>
</feature>
<dbReference type="EMBL" id="DF820461">
    <property type="protein sequence ID" value="GAK54550.1"/>
    <property type="molecule type" value="Genomic_DNA"/>
</dbReference>
<dbReference type="HAMAP" id="MF_00265">
    <property type="entry name" value="VapC_Nob1"/>
    <property type="match status" value="1"/>
</dbReference>
<dbReference type="GO" id="GO:0090729">
    <property type="term" value="F:toxin activity"/>
    <property type="evidence" value="ECO:0007669"/>
    <property type="project" value="UniProtKB-KW"/>
</dbReference>
<comment type="function">
    <text evidence="8">Toxic component of a toxin-antitoxin (TA) system. An RNase.</text>
</comment>
<dbReference type="Gene3D" id="3.40.50.1010">
    <property type="entry name" value="5'-nuclease"/>
    <property type="match status" value="1"/>
</dbReference>
<dbReference type="InterPro" id="IPR002716">
    <property type="entry name" value="PIN_dom"/>
</dbReference>
<evidence type="ECO:0000256" key="3">
    <source>
        <dbReference type="ARBA" id="ARBA00022722"/>
    </source>
</evidence>
<keyword evidence="2 8" id="KW-1277">Toxin-antitoxin system</keyword>
<proteinExistence type="inferred from homology"/>
<dbReference type="CDD" id="cd09881">
    <property type="entry name" value="PIN_VapC4-5_FitB-like"/>
    <property type="match status" value="1"/>
</dbReference>
<evidence type="ECO:0000256" key="4">
    <source>
        <dbReference type="ARBA" id="ARBA00022723"/>
    </source>
</evidence>
<dbReference type="EC" id="3.1.-.-" evidence="8"/>
<dbReference type="Pfam" id="PF01850">
    <property type="entry name" value="PIN"/>
    <property type="match status" value="1"/>
</dbReference>
<dbReference type="HOGENOM" id="CLU_118482_3_2_0"/>
<organism evidence="10">
    <name type="scientific">Candidatus Moduliflexus flocculans</name>
    <dbReference type="NCBI Taxonomy" id="1499966"/>
    <lineage>
        <taxon>Bacteria</taxon>
        <taxon>Candidatus Moduliflexota</taxon>
        <taxon>Candidatus Moduliflexia</taxon>
        <taxon>Candidatus Moduliflexales</taxon>
        <taxon>Candidatus Moduliflexaceae</taxon>
    </lineage>
</organism>
<dbReference type="AlphaFoldDB" id="A0A081BT19"/>
<feature type="binding site" evidence="8">
    <location>
        <position position="9"/>
    </location>
    <ligand>
        <name>Mg(2+)</name>
        <dbReference type="ChEBI" id="CHEBI:18420"/>
    </ligand>
</feature>
<dbReference type="STRING" id="1499966.U14_05837"/>
<keyword evidence="4 8" id="KW-0479">Metal-binding</keyword>
<dbReference type="GO" id="GO:0004540">
    <property type="term" value="F:RNA nuclease activity"/>
    <property type="evidence" value="ECO:0007669"/>
    <property type="project" value="InterPro"/>
</dbReference>
<evidence type="ECO:0000256" key="6">
    <source>
        <dbReference type="ARBA" id="ARBA00022842"/>
    </source>
</evidence>
<evidence type="ECO:0000259" key="9">
    <source>
        <dbReference type="Pfam" id="PF01850"/>
    </source>
</evidence>
<dbReference type="GO" id="GO:0016787">
    <property type="term" value="F:hydrolase activity"/>
    <property type="evidence" value="ECO:0007669"/>
    <property type="project" value="UniProtKB-KW"/>
</dbReference>
<dbReference type="SUPFAM" id="SSF88723">
    <property type="entry name" value="PIN domain-like"/>
    <property type="match status" value="1"/>
</dbReference>
<dbReference type="PANTHER" id="PTHR33653:SF1">
    <property type="entry name" value="RIBONUCLEASE VAPC2"/>
    <property type="match status" value="1"/>
</dbReference>
<evidence type="ECO:0000313" key="11">
    <source>
        <dbReference type="Proteomes" id="UP000030700"/>
    </source>
</evidence>
<gene>
    <name evidence="8" type="primary">vapC</name>
    <name evidence="10" type="ORF">U14_05837</name>
</gene>
<dbReference type="Proteomes" id="UP000030700">
    <property type="component" value="Unassembled WGS sequence"/>
</dbReference>
<keyword evidence="11" id="KW-1185">Reference proteome</keyword>
<reference evidence="10" key="1">
    <citation type="journal article" date="2015" name="PeerJ">
        <title>First genomic representation of candidate bacterial phylum KSB3 points to enhanced environmental sensing as a trigger of wastewater bulking.</title>
        <authorList>
            <person name="Sekiguchi Y."/>
            <person name="Ohashi A."/>
            <person name="Parks D.H."/>
            <person name="Yamauchi T."/>
            <person name="Tyson G.W."/>
            <person name="Hugenholtz P."/>
        </authorList>
    </citation>
    <scope>NUCLEOTIDE SEQUENCE [LARGE SCALE GENOMIC DNA]</scope>
</reference>
<evidence type="ECO:0000256" key="8">
    <source>
        <dbReference type="HAMAP-Rule" id="MF_00265"/>
    </source>
</evidence>
<keyword evidence="6 8" id="KW-0460">Magnesium</keyword>
<evidence type="ECO:0000256" key="1">
    <source>
        <dbReference type="ARBA" id="ARBA00001946"/>
    </source>
</evidence>
<accession>A0A081BT19</accession>
<evidence type="ECO:0000256" key="5">
    <source>
        <dbReference type="ARBA" id="ARBA00022801"/>
    </source>
</evidence>
<name>A0A081BT19_9BACT</name>
<dbReference type="InterPro" id="IPR029060">
    <property type="entry name" value="PIN-like_dom_sf"/>
</dbReference>
<evidence type="ECO:0000313" key="10">
    <source>
        <dbReference type="EMBL" id="GAK54550.1"/>
    </source>
</evidence>
<keyword evidence="8" id="KW-0800">Toxin</keyword>
<dbReference type="InterPro" id="IPR022907">
    <property type="entry name" value="VapC_family"/>
</dbReference>
<feature type="binding site" evidence="8">
    <location>
        <position position="97"/>
    </location>
    <ligand>
        <name>Mg(2+)</name>
        <dbReference type="ChEBI" id="CHEBI:18420"/>
    </ligand>
</feature>
<protein>
    <recommendedName>
        <fullName evidence="8">Ribonuclease VapC</fullName>
        <shortName evidence="8">RNase VapC</shortName>
        <ecNumber evidence="8">3.1.-.-</ecNumber>
    </recommendedName>
    <alternativeName>
        <fullName evidence="8">Toxin VapC</fullName>
    </alternativeName>
</protein>
<dbReference type="InterPro" id="IPR050556">
    <property type="entry name" value="Type_II_TA_system_RNase"/>
</dbReference>
<dbReference type="GO" id="GO:0000287">
    <property type="term" value="F:magnesium ion binding"/>
    <property type="evidence" value="ECO:0007669"/>
    <property type="project" value="UniProtKB-UniRule"/>
</dbReference>